<keyword evidence="2" id="KW-1185">Reference proteome</keyword>
<name>A0A1H5EW06_9NOCA</name>
<gene>
    <name evidence="1" type="ORF">SAMN04490239_9397</name>
</gene>
<sequence length="29" mass="3574">MMDAMQMFHMFMMWLHSMGILPPMHMMPM</sequence>
<dbReference type="AlphaFoldDB" id="A0A1H5EW06"/>
<accession>A0A1H5EW06</accession>
<evidence type="ECO:0000313" key="2">
    <source>
        <dbReference type="Proteomes" id="UP000183561"/>
    </source>
</evidence>
<proteinExistence type="predicted"/>
<dbReference type="Proteomes" id="UP000183561">
    <property type="component" value="Unassembled WGS sequence"/>
</dbReference>
<reference evidence="2" key="1">
    <citation type="submission" date="2016-10" db="EMBL/GenBank/DDBJ databases">
        <authorList>
            <person name="Varghese N."/>
            <person name="Submissions S."/>
        </authorList>
    </citation>
    <scope>NUCLEOTIDE SEQUENCE [LARGE SCALE GENOMIC DNA]</scope>
    <source>
        <strain evidence="2">DSM 44498</strain>
    </source>
</reference>
<dbReference type="EMBL" id="FNSV01000007">
    <property type="protein sequence ID" value="SED95214.1"/>
    <property type="molecule type" value="Genomic_DNA"/>
</dbReference>
<organism evidence="1 2">
    <name type="scientific">Rhodococcus koreensis</name>
    <dbReference type="NCBI Taxonomy" id="99653"/>
    <lineage>
        <taxon>Bacteria</taxon>
        <taxon>Bacillati</taxon>
        <taxon>Actinomycetota</taxon>
        <taxon>Actinomycetes</taxon>
        <taxon>Mycobacteriales</taxon>
        <taxon>Nocardiaceae</taxon>
        <taxon>Rhodococcus</taxon>
    </lineage>
</organism>
<evidence type="ECO:0000313" key="1">
    <source>
        <dbReference type="EMBL" id="SED95214.1"/>
    </source>
</evidence>
<protein>
    <submittedName>
        <fullName evidence="1">Uncharacterized protein</fullName>
    </submittedName>
</protein>